<protein>
    <recommendedName>
        <fullName evidence="4">ApeA N-terminal domain-containing protein</fullName>
    </recommendedName>
</protein>
<keyword evidence="1" id="KW-1133">Transmembrane helix</keyword>
<evidence type="ECO:0000256" key="1">
    <source>
        <dbReference type="SAM" id="Phobius"/>
    </source>
</evidence>
<evidence type="ECO:0008006" key="4">
    <source>
        <dbReference type="Google" id="ProtNLM"/>
    </source>
</evidence>
<reference evidence="2 3" key="1">
    <citation type="submission" date="2018-09" db="EMBL/GenBank/DDBJ databases">
        <title>The draft genome of Acinetobacter spp. strains.</title>
        <authorList>
            <person name="Qin J."/>
            <person name="Feng Y."/>
            <person name="Zong Z."/>
        </authorList>
    </citation>
    <scope>NUCLEOTIDE SEQUENCE [LARGE SCALE GENOMIC DNA]</scope>
    <source>
        <strain evidence="2 3">WCHAc060002</strain>
    </source>
</reference>
<feature type="transmembrane region" description="Helical" evidence="1">
    <location>
        <begin position="215"/>
        <end position="232"/>
    </location>
</feature>
<sequence length="458" mass="53703">MSLGIWENLNFNLNEFNCILKGFLRGNEGDFILYRDEEGRLKLKVEGIMSNSSDLDLNKKSGYIDKDECLIIFEHKFLKQKILMYALPLQQTHSLMEGNSKFTDIFIVDEIAFEDSHEQIGAEYLIEFVDNLKVNSIFPHSLEWEEEHKRIYKLDGGDRELINNLVNQKHYSRNAIKFIIEEDEVSIVKSNDKYKAVIIYKKDVELVKREKIRKIISFILGCPLIFYGYTFLNKYLTPTSSYIKNINDNERNQLGINFQLPTPLSLHALNIIESNFFQNLIQEFYVKYEEYDLGNIFFTYWIAVNSNSITAAVHYGALIEKLQTNYMKINNVSYSKILDNSVFKKIRKQLEAQFDDLELADEHKKIFLNKIGNMNTYSQKDKMNFFCKDISLELSEIENIAWQQRNDAAHGNEVTNVNEAWKNTIILRELVNKFLLKLLTSSKHYLSYVHGNTEIKKL</sequence>
<comment type="caution">
    <text evidence="2">The sequence shown here is derived from an EMBL/GenBank/DDBJ whole genome shotgun (WGS) entry which is preliminary data.</text>
</comment>
<dbReference type="AlphaFoldDB" id="A0A3A8G584"/>
<evidence type="ECO:0000313" key="3">
    <source>
        <dbReference type="Proteomes" id="UP000281084"/>
    </source>
</evidence>
<keyword evidence="1" id="KW-0472">Membrane</keyword>
<accession>A0A3A8G584</accession>
<gene>
    <name evidence="2" type="ORF">D7V64_04585</name>
</gene>
<dbReference type="RefSeq" id="WP_120366958.1">
    <property type="nucleotide sequence ID" value="NZ_RAXZ01000004.1"/>
</dbReference>
<name>A0A3A8G584_9GAMM</name>
<organism evidence="2 3">
    <name type="scientific">Acinetobacter cumulans</name>
    <dbReference type="NCBI Taxonomy" id="2136182"/>
    <lineage>
        <taxon>Bacteria</taxon>
        <taxon>Pseudomonadati</taxon>
        <taxon>Pseudomonadota</taxon>
        <taxon>Gammaproteobacteria</taxon>
        <taxon>Moraxellales</taxon>
        <taxon>Moraxellaceae</taxon>
        <taxon>Acinetobacter</taxon>
    </lineage>
</organism>
<evidence type="ECO:0000313" key="2">
    <source>
        <dbReference type="EMBL" id="RKG54227.1"/>
    </source>
</evidence>
<proteinExistence type="predicted"/>
<dbReference type="Proteomes" id="UP000281084">
    <property type="component" value="Unassembled WGS sequence"/>
</dbReference>
<dbReference type="EMBL" id="RAXZ01000004">
    <property type="protein sequence ID" value="RKG54227.1"/>
    <property type="molecule type" value="Genomic_DNA"/>
</dbReference>
<keyword evidence="1" id="KW-0812">Transmembrane</keyword>